<dbReference type="InterPro" id="IPR011044">
    <property type="entry name" value="Quino_amine_DH_bsu"/>
</dbReference>
<dbReference type="PROSITE" id="PS50294">
    <property type="entry name" value="WD_REPEATS_REGION"/>
    <property type="match status" value="1"/>
</dbReference>
<dbReference type="InterPro" id="IPR011047">
    <property type="entry name" value="Quinoprotein_ADH-like_sf"/>
</dbReference>
<feature type="domain" description="TIR" evidence="4">
    <location>
        <begin position="9"/>
        <end position="161"/>
    </location>
</feature>
<dbReference type="PANTHER" id="PTHR19879:SF9">
    <property type="entry name" value="TRANSCRIPTION INITIATION FACTOR TFIID SUBUNIT 5"/>
    <property type="match status" value="1"/>
</dbReference>
<protein>
    <recommendedName>
        <fullName evidence="4">TIR domain-containing protein</fullName>
    </recommendedName>
</protein>
<sequence length="979" mass="103476">MVDDLAARYEYDAFISYNRKADGRLAAALHDALHRFAKPWYRLRARRVFRDDDSLGANPGLWPSLERALAASRFLVLLAGRGSANSAWVARELEYWCREREPDTLIVVATDPDHGDRLVWSEPDGDFDWSRTTALPPALRGLFPAEPRIVDLAWARDRDRLTLDDPLFRAAVADIAAPISGRPKDELIGEDVRQHRRTMRWVRSAIAVLAGLLVLAVAAAWIAVRQRDVAQDRAAVAEARQYAAESLAATDPYAALGLAIAAEQRTPEPLPEARTAYATAVQRAATWTTRPIAQYASPDLSLRELSWSPDGSRLRAAADDGSVLGWQLSTGAALPAVPAFDTVLPPGYDAVAWYGQSTLAVQNGLDEVVLRDLTPPGRTRATFRTASEVGDLAFAPDGRTLAVTIPGGVELWDTVRARRSVTLGGGPATSWRTAWSPDGTRLLVAGDQGMWFWDVPHRRLLLSAASASGLWSIAWHPSGSTVAVGADNGEVTIRDGRSGAVRGTLAIGQRSRVADLAWSRDGNRLAAAGGVDGLRMWTLRDGRLIPYGSPLRSGIDRGPRRLAWSPDGRMLAAGIGFAGSPELDDLHVWAVAPLPPDAPAGLPRTVRVLDWAPDSHHLAAGDLTVAVVDARTRDRWTVRPSADSPNAVAWSPRGDGTLALAAEDGVRLAQFATTTTPANQPGAVVAGEPLWNSGGTRALAWSPGGDRVAAGDTRGRITLWAASGGKRPTATLTVPAGSERPTAPADSGAQPTATAERGERPTATPTAAIGEYGRPDWLAWSADGGTVRAGLTDGRALSWDTATGRPGGEPWTAAPGGARAMAWSPDGAGLATVSRDGTLRVWAVAERRLRRTLSGIGGDATALSWSPDGTRLAAGGYDGRVRIWQAAGGTLLAETTTGSAVITALDWSPDGNHIAAGAATGGITVYTAHPERASCARVREAAGLTPMTAEAAGVGLSVCRAGRIRDLPPLPVVAEGAQG</sequence>
<dbReference type="SMART" id="SM00320">
    <property type="entry name" value="WD40"/>
    <property type="match status" value="10"/>
</dbReference>
<evidence type="ECO:0000259" key="4">
    <source>
        <dbReference type="PROSITE" id="PS50104"/>
    </source>
</evidence>
<gene>
    <name evidence="5" type="ORF">Ato02nite_086130</name>
</gene>
<evidence type="ECO:0000313" key="5">
    <source>
        <dbReference type="EMBL" id="GIM96820.1"/>
    </source>
</evidence>
<organism evidence="5 6">
    <name type="scientific">Paractinoplanes toevensis</name>
    <dbReference type="NCBI Taxonomy" id="571911"/>
    <lineage>
        <taxon>Bacteria</taxon>
        <taxon>Bacillati</taxon>
        <taxon>Actinomycetota</taxon>
        <taxon>Actinomycetes</taxon>
        <taxon>Micromonosporales</taxon>
        <taxon>Micromonosporaceae</taxon>
        <taxon>Paractinoplanes</taxon>
    </lineage>
</organism>
<keyword evidence="3" id="KW-1133">Transmembrane helix</keyword>
<dbReference type="AlphaFoldDB" id="A0A919WAZ7"/>
<dbReference type="RefSeq" id="WP_213012482.1">
    <property type="nucleotide sequence ID" value="NZ_BOQN01000128.1"/>
</dbReference>
<keyword evidence="3" id="KW-0472">Membrane</keyword>
<dbReference type="SMART" id="SM00255">
    <property type="entry name" value="TIR"/>
    <property type="match status" value="1"/>
</dbReference>
<dbReference type="SUPFAM" id="SSF50998">
    <property type="entry name" value="Quinoprotein alcohol dehydrogenase-like"/>
    <property type="match status" value="1"/>
</dbReference>
<feature type="repeat" description="WD" evidence="1">
    <location>
        <begin position="820"/>
        <end position="852"/>
    </location>
</feature>
<evidence type="ECO:0000256" key="3">
    <source>
        <dbReference type="SAM" id="Phobius"/>
    </source>
</evidence>
<evidence type="ECO:0000256" key="2">
    <source>
        <dbReference type="SAM" id="MobiDB-lite"/>
    </source>
</evidence>
<dbReference type="InterPro" id="IPR015943">
    <property type="entry name" value="WD40/YVTN_repeat-like_dom_sf"/>
</dbReference>
<reference evidence="5 6" key="1">
    <citation type="submission" date="2021-03" db="EMBL/GenBank/DDBJ databases">
        <title>Whole genome shotgun sequence of Actinoplanes toevensis NBRC 105298.</title>
        <authorList>
            <person name="Komaki H."/>
            <person name="Tamura T."/>
        </authorList>
    </citation>
    <scope>NUCLEOTIDE SEQUENCE [LARGE SCALE GENOMIC DNA]</scope>
    <source>
        <strain evidence="5 6">NBRC 105298</strain>
    </source>
</reference>
<evidence type="ECO:0000313" key="6">
    <source>
        <dbReference type="Proteomes" id="UP000677082"/>
    </source>
</evidence>
<dbReference type="EMBL" id="BOQN01000128">
    <property type="protein sequence ID" value="GIM96820.1"/>
    <property type="molecule type" value="Genomic_DNA"/>
</dbReference>
<dbReference type="Gene3D" id="2.130.10.10">
    <property type="entry name" value="YVTN repeat-like/Quinoprotein amine dehydrogenase"/>
    <property type="match status" value="4"/>
</dbReference>
<dbReference type="PROSITE" id="PS50082">
    <property type="entry name" value="WD_REPEATS_2"/>
    <property type="match status" value="4"/>
</dbReference>
<dbReference type="GO" id="GO:0007165">
    <property type="term" value="P:signal transduction"/>
    <property type="evidence" value="ECO:0007669"/>
    <property type="project" value="InterPro"/>
</dbReference>
<dbReference type="Pfam" id="PF00400">
    <property type="entry name" value="WD40"/>
    <property type="match status" value="4"/>
</dbReference>
<feature type="region of interest" description="Disordered" evidence="2">
    <location>
        <begin position="728"/>
        <end position="770"/>
    </location>
</feature>
<keyword evidence="3" id="KW-0812">Transmembrane</keyword>
<keyword evidence="6" id="KW-1185">Reference proteome</keyword>
<dbReference type="SUPFAM" id="SSF52200">
    <property type="entry name" value="Toll/Interleukin receptor TIR domain"/>
    <property type="match status" value="1"/>
</dbReference>
<dbReference type="SUPFAM" id="SSF50969">
    <property type="entry name" value="YVTN repeat-like/Quinoprotein amine dehydrogenase"/>
    <property type="match status" value="2"/>
</dbReference>
<feature type="repeat" description="WD" evidence="1">
    <location>
        <begin position="506"/>
        <end position="547"/>
    </location>
</feature>
<dbReference type="InterPro" id="IPR000157">
    <property type="entry name" value="TIR_dom"/>
</dbReference>
<name>A0A919WAZ7_9ACTN</name>
<comment type="caution">
    <text evidence="5">The sequence shown here is derived from an EMBL/GenBank/DDBJ whole genome shotgun (WGS) entry which is preliminary data.</text>
</comment>
<dbReference type="InterPro" id="IPR001680">
    <property type="entry name" value="WD40_rpt"/>
</dbReference>
<dbReference type="PROSITE" id="PS50104">
    <property type="entry name" value="TIR"/>
    <property type="match status" value="1"/>
</dbReference>
<dbReference type="Proteomes" id="UP000677082">
    <property type="component" value="Unassembled WGS sequence"/>
</dbReference>
<dbReference type="Gene3D" id="3.40.50.10140">
    <property type="entry name" value="Toll/interleukin-1 receptor homology (TIR) domain"/>
    <property type="match status" value="1"/>
</dbReference>
<dbReference type="InterPro" id="IPR035897">
    <property type="entry name" value="Toll_tir_struct_dom_sf"/>
</dbReference>
<dbReference type="PANTHER" id="PTHR19879">
    <property type="entry name" value="TRANSCRIPTION INITIATION FACTOR TFIID"/>
    <property type="match status" value="1"/>
</dbReference>
<evidence type="ECO:0000256" key="1">
    <source>
        <dbReference type="PROSITE-ProRule" id="PRU00221"/>
    </source>
</evidence>
<proteinExistence type="predicted"/>
<accession>A0A919WAZ7</accession>
<keyword evidence="1" id="KW-0853">WD repeat</keyword>
<feature type="repeat" description="WD" evidence="1">
    <location>
        <begin position="853"/>
        <end position="894"/>
    </location>
</feature>
<feature type="repeat" description="WD" evidence="1">
    <location>
        <begin position="295"/>
        <end position="336"/>
    </location>
</feature>
<feature type="transmembrane region" description="Helical" evidence="3">
    <location>
        <begin position="201"/>
        <end position="224"/>
    </location>
</feature>